<comment type="similarity">
    <text evidence="9">Belongs to the ThiI family.</text>
</comment>
<dbReference type="PROSITE" id="PS51165">
    <property type="entry name" value="THUMP"/>
    <property type="match status" value="1"/>
</dbReference>
<name>L0HI71_METFS</name>
<comment type="subcellular location">
    <subcellularLocation>
        <location evidence="1 9">Cytoplasm</location>
    </subcellularLocation>
</comment>
<dbReference type="InterPro" id="IPR054173">
    <property type="entry name" value="ThiI_fer"/>
</dbReference>
<dbReference type="SMART" id="SM00981">
    <property type="entry name" value="THUMP"/>
    <property type="match status" value="1"/>
</dbReference>
<dbReference type="Gene3D" id="3.30.2130.30">
    <property type="match status" value="1"/>
</dbReference>
<evidence type="ECO:0000313" key="11">
    <source>
        <dbReference type="EMBL" id="AGB03018.1"/>
    </source>
</evidence>
<dbReference type="Gene3D" id="3.40.50.620">
    <property type="entry name" value="HUPs"/>
    <property type="match status" value="1"/>
</dbReference>
<dbReference type="PANTHER" id="PTHR43209:SF1">
    <property type="entry name" value="TRNA SULFURTRANSFERASE"/>
    <property type="match status" value="1"/>
</dbReference>
<dbReference type="InParanoid" id="L0HI71"/>
<dbReference type="GO" id="GO:0009228">
    <property type="term" value="P:thiamine biosynthetic process"/>
    <property type="evidence" value="ECO:0007669"/>
    <property type="project" value="UniProtKB-KW"/>
</dbReference>
<evidence type="ECO:0000313" key="12">
    <source>
        <dbReference type="Proteomes" id="UP000010824"/>
    </source>
</evidence>
<dbReference type="InterPro" id="IPR049962">
    <property type="entry name" value="THUMP_ThiI"/>
</dbReference>
<dbReference type="GeneID" id="14309397"/>
<feature type="binding site" evidence="9">
    <location>
        <begin position="190"/>
        <end position="191"/>
    </location>
    <ligand>
        <name>ATP</name>
        <dbReference type="ChEBI" id="CHEBI:30616"/>
    </ligand>
</feature>
<keyword evidence="4 9" id="KW-0808">Transferase</keyword>
<dbReference type="Pfam" id="PF02568">
    <property type="entry name" value="ThiI"/>
    <property type="match status" value="1"/>
</dbReference>
<dbReference type="GO" id="GO:0000049">
    <property type="term" value="F:tRNA binding"/>
    <property type="evidence" value="ECO:0007669"/>
    <property type="project" value="UniProtKB-UniRule"/>
</dbReference>
<dbReference type="SMR" id="L0HI71"/>
<accession>L0HI71</accession>
<dbReference type="AlphaFoldDB" id="L0HI71"/>
<dbReference type="EMBL" id="CP003167">
    <property type="protein sequence ID" value="AGB03018.1"/>
    <property type="molecule type" value="Genomic_DNA"/>
</dbReference>
<dbReference type="HAMAP" id="MF_00021">
    <property type="entry name" value="ThiI"/>
    <property type="match status" value="1"/>
</dbReference>
<dbReference type="Proteomes" id="UP000010824">
    <property type="component" value="Chromosome"/>
</dbReference>
<comment type="pathway">
    <text evidence="9">Cofactor biosynthesis; thiamine diphosphate biosynthesis.</text>
</comment>
<keyword evidence="12" id="KW-1185">Reference proteome</keyword>
<dbReference type="GO" id="GO:0052837">
    <property type="term" value="P:thiazole biosynthetic process"/>
    <property type="evidence" value="ECO:0007669"/>
    <property type="project" value="TreeGrafter"/>
</dbReference>
<dbReference type="InterPro" id="IPR004114">
    <property type="entry name" value="THUMP_dom"/>
</dbReference>
<feature type="binding site" evidence="9">
    <location>
        <position position="275"/>
    </location>
    <ligand>
        <name>ATP</name>
        <dbReference type="ChEBI" id="CHEBI:30616"/>
    </ligand>
</feature>
<dbReference type="GO" id="GO:0002937">
    <property type="term" value="P:tRNA 4-thiouridine biosynthesis"/>
    <property type="evidence" value="ECO:0007669"/>
    <property type="project" value="TreeGrafter"/>
</dbReference>
<dbReference type="FunCoup" id="L0HI71">
    <property type="interactions" value="90"/>
</dbReference>
<dbReference type="GO" id="GO:0140741">
    <property type="term" value="F:tRNA-uracil-4 sulfurtransferase activity"/>
    <property type="evidence" value="ECO:0007669"/>
    <property type="project" value="UniProtKB-EC"/>
</dbReference>
<dbReference type="OrthoDB" id="372227at2157"/>
<dbReference type="CDD" id="cd01712">
    <property type="entry name" value="PPase_ThiI"/>
    <property type="match status" value="1"/>
</dbReference>
<comment type="catalytic activity">
    <reaction evidence="9">
        <text>[ThiS sulfur-carrier protein]-C-terminal Gly-Gly-AMP + S-sulfanyl-L-cysteinyl-[cysteine desulfurase] + AH2 = [ThiS sulfur-carrier protein]-C-terminal-Gly-aminoethanethioate + L-cysteinyl-[cysteine desulfurase] + A + AMP + 2 H(+)</text>
        <dbReference type="Rhea" id="RHEA:43340"/>
        <dbReference type="Rhea" id="RHEA-COMP:12157"/>
        <dbReference type="Rhea" id="RHEA-COMP:12158"/>
        <dbReference type="Rhea" id="RHEA-COMP:12910"/>
        <dbReference type="Rhea" id="RHEA-COMP:19908"/>
        <dbReference type="ChEBI" id="CHEBI:13193"/>
        <dbReference type="ChEBI" id="CHEBI:15378"/>
        <dbReference type="ChEBI" id="CHEBI:17499"/>
        <dbReference type="ChEBI" id="CHEBI:29950"/>
        <dbReference type="ChEBI" id="CHEBI:61963"/>
        <dbReference type="ChEBI" id="CHEBI:90618"/>
        <dbReference type="ChEBI" id="CHEBI:232372"/>
        <dbReference type="ChEBI" id="CHEBI:456215"/>
    </reaction>
</comment>
<dbReference type="SUPFAM" id="SSF52402">
    <property type="entry name" value="Adenine nucleotide alpha hydrolases-like"/>
    <property type="match status" value="1"/>
</dbReference>
<comment type="function">
    <text evidence="9">Catalyzes the ATP-dependent transfer of a sulfur to tRNA to produce 4-thiouridine in position 8 of tRNAs, which functions as a near-UV photosensor. Also catalyzes the transfer of sulfur to the sulfur carrier protein ThiS, forming ThiS-thiocarboxylate. This is a step in the synthesis of thiazole, in the thiamine biosynthesis pathway. The sulfur is donated as persulfide by IscS.</text>
</comment>
<dbReference type="UniPathway" id="UPA00060"/>
<dbReference type="GO" id="GO:0004810">
    <property type="term" value="F:CCA tRNA nucleotidyltransferase activity"/>
    <property type="evidence" value="ECO:0007669"/>
    <property type="project" value="InterPro"/>
</dbReference>
<organism evidence="11 12">
    <name type="scientific">Methanoregula formicica (strain DSM 22288 / NBRC 105244 / SMSP)</name>
    <dbReference type="NCBI Taxonomy" id="593750"/>
    <lineage>
        <taxon>Archaea</taxon>
        <taxon>Methanobacteriati</taxon>
        <taxon>Methanobacteriota</taxon>
        <taxon>Stenosarchaea group</taxon>
        <taxon>Methanomicrobia</taxon>
        <taxon>Methanomicrobiales</taxon>
        <taxon>Methanoregulaceae</taxon>
        <taxon>Methanoregula</taxon>
    </lineage>
</organism>
<dbReference type="STRING" id="593750.Metfor_2004"/>
<dbReference type="KEGG" id="mfo:Metfor_2004"/>
<comment type="caution">
    <text evidence="9">Lacks conserved residue(s) required for the propagation of feature annotation.</text>
</comment>
<dbReference type="SUPFAM" id="SSF143437">
    <property type="entry name" value="THUMP domain-like"/>
    <property type="match status" value="1"/>
</dbReference>
<keyword evidence="7 9" id="KW-0694">RNA-binding</keyword>
<dbReference type="InterPro" id="IPR003720">
    <property type="entry name" value="tRNA_STrfase"/>
</dbReference>
<keyword evidence="2 9" id="KW-0963">Cytoplasm</keyword>
<keyword evidence="5 9" id="KW-0547">Nucleotide-binding</keyword>
<evidence type="ECO:0000256" key="2">
    <source>
        <dbReference type="ARBA" id="ARBA00022490"/>
    </source>
</evidence>
<dbReference type="GO" id="GO:0005829">
    <property type="term" value="C:cytosol"/>
    <property type="evidence" value="ECO:0007669"/>
    <property type="project" value="TreeGrafter"/>
</dbReference>
<protein>
    <recommendedName>
        <fullName evidence="9">Probable tRNA sulfurtransferase</fullName>
        <ecNumber evidence="9">2.8.1.4</ecNumber>
    </recommendedName>
    <alternativeName>
        <fullName evidence="9">Sulfur carrier protein ThiS sulfurtransferase</fullName>
    </alternativeName>
    <alternativeName>
        <fullName evidence="9">Thiamine biosynthesis protein ThiI</fullName>
    </alternativeName>
    <alternativeName>
        <fullName evidence="9">tRNA 4-thiouridine synthase</fullName>
    </alternativeName>
</protein>
<dbReference type="InterPro" id="IPR014729">
    <property type="entry name" value="Rossmann-like_a/b/a_fold"/>
</dbReference>
<evidence type="ECO:0000256" key="7">
    <source>
        <dbReference type="ARBA" id="ARBA00022884"/>
    </source>
</evidence>
<keyword evidence="3 9" id="KW-0820">tRNA-binding</keyword>
<feature type="binding site" evidence="9">
    <location>
        <position position="306"/>
    </location>
    <ligand>
        <name>ATP</name>
        <dbReference type="ChEBI" id="CHEBI:30616"/>
    </ligand>
</feature>
<dbReference type="GO" id="GO:0005524">
    <property type="term" value="F:ATP binding"/>
    <property type="evidence" value="ECO:0007669"/>
    <property type="project" value="UniProtKB-UniRule"/>
</dbReference>
<dbReference type="CDD" id="cd11716">
    <property type="entry name" value="THUMP_ThiI"/>
    <property type="match status" value="1"/>
</dbReference>
<dbReference type="InterPro" id="IPR050102">
    <property type="entry name" value="tRNA_sulfurtransferase_ThiI"/>
</dbReference>
<proteinExistence type="inferred from homology"/>
<evidence type="ECO:0000256" key="1">
    <source>
        <dbReference type="ARBA" id="ARBA00004496"/>
    </source>
</evidence>
<comment type="catalytic activity">
    <reaction evidence="9">
        <text>[ThiI sulfur-carrier protein]-S-sulfanyl-L-cysteine + a uridine in tRNA + 2 reduced [2Fe-2S]-[ferredoxin] + ATP + H(+) = [ThiI sulfur-carrier protein]-L-cysteine + a 4-thiouridine in tRNA + 2 oxidized [2Fe-2S]-[ferredoxin] + AMP + diphosphate</text>
        <dbReference type="Rhea" id="RHEA:24176"/>
        <dbReference type="Rhea" id="RHEA-COMP:10000"/>
        <dbReference type="Rhea" id="RHEA-COMP:10001"/>
        <dbReference type="Rhea" id="RHEA-COMP:13337"/>
        <dbReference type="Rhea" id="RHEA-COMP:13338"/>
        <dbReference type="Rhea" id="RHEA-COMP:13339"/>
        <dbReference type="Rhea" id="RHEA-COMP:13340"/>
        <dbReference type="ChEBI" id="CHEBI:15378"/>
        <dbReference type="ChEBI" id="CHEBI:29950"/>
        <dbReference type="ChEBI" id="CHEBI:30616"/>
        <dbReference type="ChEBI" id="CHEBI:33019"/>
        <dbReference type="ChEBI" id="CHEBI:33737"/>
        <dbReference type="ChEBI" id="CHEBI:33738"/>
        <dbReference type="ChEBI" id="CHEBI:61963"/>
        <dbReference type="ChEBI" id="CHEBI:65315"/>
        <dbReference type="ChEBI" id="CHEBI:136798"/>
        <dbReference type="ChEBI" id="CHEBI:456215"/>
        <dbReference type="EC" id="2.8.1.4"/>
    </reaction>
</comment>
<evidence type="ECO:0000256" key="8">
    <source>
        <dbReference type="ARBA" id="ARBA00022977"/>
    </source>
</evidence>
<dbReference type="Pfam" id="PF02926">
    <property type="entry name" value="THUMP"/>
    <property type="match status" value="1"/>
</dbReference>
<evidence type="ECO:0000256" key="9">
    <source>
        <dbReference type="HAMAP-Rule" id="MF_00021"/>
    </source>
</evidence>
<keyword evidence="6 9" id="KW-0067">ATP-binding</keyword>
<sequence>MPKARDHPAQETLVMARYGELFLKSEPVKRHFIGMLLRNIRKTVGAAGIECRYETPRGRILIYGGEPEKVAGIVSRVFGIIDVSTCHRTSADLEDLKEAALSRAKKHLSAGMSFAVRAKRQYKTGLTSQELGTEIGSFIYDNIPGLSVDLDDPDYEVFVEVRDFGGLVYDKRIAGPGGLPWGTQGRVLVLLSAGIDSPVASWLSMKRGCEITHLYLDAGRWAGTDVTAAAIENHRRLSLWCSGNPVPLVIADSEPLFDAMSRQKVQPRYRCVICKRFMLRAAARLMAHEGALAVVTGENLGQVASQTLANLGVVAEAATVPVLRPLITYDKEETIIVARRIGTFDAKPGDLACRAVPKMPATSAVLEEVKEIEQRMEIEDLAAAACDGLRFVTALDGTITEDSAAPRE</sequence>
<dbReference type="InterPro" id="IPR049961">
    <property type="entry name" value="ThiI_N"/>
</dbReference>
<dbReference type="RefSeq" id="WP_015285981.1">
    <property type="nucleotide sequence ID" value="NC_019943.1"/>
</dbReference>
<dbReference type="InterPro" id="IPR020536">
    <property type="entry name" value="ThiI_AANH"/>
</dbReference>
<reference evidence="11 12" key="2">
    <citation type="journal article" date="2014" name="Genome Announc.">
        <title>Complete Genome Sequence of Methanoregula formicica SMSPT, a Mesophilic Hydrogenotrophic Methanogen Isolated from a Methanogenic Upflow Anaerobic Sludge Blanket Reactor.</title>
        <authorList>
            <person name="Yamamoto K."/>
            <person name="Tamaki H."/>
            <person name="Cadillo-Quiroz H."/>
            <person name="Imachi H."/>
            <person name="Kyrpides N."/>
            <person name="Woyke T."/>
            <person name="Goodwin L."/>
            <person name="Zinder S.H."/>
            <person name="Kamagata Y."/>
            <person name="Liu W.T."/>
        </authorList>
    </citation>
    <scope>NUCLEOTIDE SEQUENCE [LARGE SCALE GENOMIC DNA]</scope>
    <source>
        <strain evidence="12">DSM 22288 / NBRC 105244 / SMSP</strain>
    </source>
</reference>
<feature type="domain" description="THUMP" evidence="10">
    <location>
        <begin position="68"/>
        <end position="172"/>
    </location>
</feature>
<evidence type="ECO:0000256" key="5">
    <source>
        <dbReference type="ARBA" id="ARBA00022741"/>
    </source>
</evidence>
<dbReference type="eggNOG" id="arCOG00038">
    <property type="taxonomic scope" value="Archaea"/>
</dbReference>
<evidence type="ECO:0000256" key="4">
    <source>
        <dbReference type="ARBA" id="ARBA00022679"/>
    </source>
</evidence>
<dbReference type="GO" id="GO:0009229">
    <property type="term" value="P:thiamine diphosphate biosynthetic process"/>
    <property type="evidence" value="ECO:0007669"/>
    <property type="project" value="UniProtKB-UniRule"/>
</dbReference>
<dbReference type="EC" id="2.8.1.4" evidence="9"/>
<dbReference type="NCBIfam" id="TIGR00342">
    <property type="entry name" value="tRNA uracil 4-sulfurtransferase ThiI"/>
    <property type="match status" value="1"/>
</dbReference>
<keyword evidence="8 9" id="KW-0784">Thiamine biosynthesis</keyword>
<dbReference type="Pfam" id="PF22025">
    <property type="entry name" value="ThiI_fer"/>
    <property type="match status" value="1"/>
</dbReference>
<evidence type="ECO:0000256" key="6">
    <source>
        <dbReference type="ARBA" id="ARBA00022840"/>
    </source>
</evidence>
<evidence type="ECO:0000259" key="10">
    <source>
        <dbReference type="PROSITE" id="PS51165"/>
    </source>
</evidence>
<dbReference type="HOGENOM" id="CLU_037952_4_0_2"/>
<gene>
    <name evidence="9" type="primary">thiI</name>
    <name evidence="11" type="ordered locus">Metfor_2004</name>
</gene>
<feature type="binding site" evidence="9">
    <location>
        <position position="297"/>
    </location>
    <ligand>
        <name>ATP</name>
        <dbReference type="ChEBI" id="CHEBI:30616"/>
    </ligand>
</feature>
<dbReference type="PANTHER" id="PTHR43209">
    <property type="entry name" value="TRNA SULFURTRANSFERASE"/>
    <property type="match status" value="1"/>
</dbReference>
<evidence type="ECO:0000256" key="3">
    <source>
        <dbReference type="ARBA" id="ARBA00022555"/>
    </source>
</evidence>
<reference evidence="12" key="1">
    <citation type="submission" date="2011-12" db="EMBL/GenBank/DDBJ databases">
        <title>Complete sequence of Methanoregula formicicum SMSP.</title>
        <authorList>
            <person name="Lucas S."/>
            <person name="Han J."/>
            <person name="Lapidus A."/>
            <person name="Cheng J.-F."/>
            <person name="Goodwin L."/>
            <person name="Pitluck S."/>
            <person name="Peters L."/>
            <person name="Ovchinnikova G."/>
            <person name="Teshima H."/>
            <person name="Detter J.C."/>
            <person name="Han C."/>
            <person name="Tapia R."/>
            <person name="Land M."/>
            <person name="Hauser L."/>
            <person name="Kyrpides N."/>
            <person name="Ivanova N."/>
            <person name="Pagani I."/>
            <person name="Imachi H."/>
            <person name="Tamaki H."/>
            <person name="Sekiguchi Y."/>
            <person name="Kamagata Y."/>
            <person name="Cadillo-Quiroz H."/>
            <person name="Zinder S."/>
            <person name="Liu W.-T."/>
            <person name="Woyke T."/>
        </authorList>
    </citation>
    <scope>NUCLEOTIDE SEQUENCE [LARGE SCALE GENOMIC DNA]</scope>
    <source>
        <strain evidence="12">DSM 22288 / NBRC 105244 / SMSP</strain>
    </source>
</reference>